<dbReference type="RefSeq" id="WP_096055568.1">
    <property type="nucleotide sequence ID" value="NZ_CP023344.1"/>
</dbReference>
<dbReference type="GO" id="GO:0005576">
    <property type="term" value="C:extracellular region"/>
    <property type="evidence" value="ECO:0007669"/>
    <property type="project" value="UniProtKB-SubCell"/>
</dbReference>
<dbReference type="Proteomes" id="UP000217265">
    <property type="component" value="Chromosome"/>
</dbReference>
<dbReference type="GO" id="GO:0030570">
    <property type="term" value="F:pectate lyase activity"/>
    <property type="evidence" value="ECO:0007669"/>
    <property type="project" value="InterPro"/>
</dbReference>
<dbReference type="Pfam" id="PF00544">
    <property type="entry name" value="Pectate_lyase_4"/>
    <property type="match status" value="1"/>
</dbReference>
<dbReference type="InterPro" id="IPR002022">
    <property type="entry name" value="Pec_lyase"/>
</dbReference>
<feature type="signal peptide" evidence="3">
    <location>
        <begin position="1"/>
        <end position="24"/>
    </location>
</feature>
<reference evidence="5 6" key="1">
    <citation type="submission" date="2017-09" db="EMBL/GenBank/DDBJ databases">
        <title>Complete genome sequence of Verrucomicrobial strain HZ-65, isolated from freshwater.</title>
        <authorList>
            <person name="Choi A."/>
        </authorList>
    </citation>
    <scope>NUCLEOTIDE SEQUENCE [LARGE SCALE GENOMIC DNA]</scope>
    <source>
        <strain evidence="5 6">HZ-65</strain>
    </source>
</reference>
<evidence type="ECO:0000256" key="3">
    <source>
        <dbReference type="SAM" id="SignalP"/>
    </source>
</evidence>
<dbReference type="EMBL" id="CP023344">
    <property type="protein sequence ID" value="ATC63936.1"/>
    <property type="molecule type" value="Genomic_DNA"/>
</dbReference>
<dbReference type="AlphaFoldDB" id="A0A290QCH0"/>
<dbReference type="InterPro" id="IPR006626">
    <property type="entry name" value="PbH1"/>
</dbReference>
<keyword evidence="1 2" id="KW-0456">Lyase</keyword>
<dbReference type="SMART" id="SM00656">
    <property type="entry name" value="Amb_all"/>
    <property type="match status" value="1"/>
</dbReference>
<proteinExistence type="inferred from homology"/>
<evidence type="ECO:0000256" key="1">
    <source>
        <dbReference type="ARBA" id="ARBA00023239"/>
    </source>
</evidence>
<dbReference type="SUPFAM" id="SSF51126">
    <property type="entry name" value="Pectin lyase-like"/>
    <property type="match status" value="1"/>
</dbReference>
<dbReference type="SMART" id="SM00710">
    <property type="entry name" value="PbH1"/>
    <property type="match status" value="2"/>
</dbReference>
<feature type="chain" id="PRO_5013058538" description="Pectate lyase domain-containing protein" evidence="3">
    <location>
        <begin position="25"/>
        <end position="305"/>
    </location>
</feature>
<keyword evidence="2" id="KW-0964">Secreted</keyword>
<comment type="subcellular location">
    <subcellularLocation>
        <location evidence="2">Secreted</location>
    </subcellularLocation>
</comment>
<dbReference type="InterPro" id="IPR045032">
    <property type="entry name" value="PEL"/>
</dbReference>
<feature type="domain" description="Pectate lyase" evidence="4">
    <location>
        <begin position="36"/>
        <end position="249"/>
    </location>
</feature>
<keyword evidence="3" id="KW-0732">Signal</keyword>
<sequence length="305" mass="32453">MKLPHLKLALAFLAACAAPVLSVAADGYGRSATGGTGGANVTATTAAQLKTYAESATTYTITVSGTIDLGASGRVNLKSNKTLKGANASATIKGTINLSSVNNVIIQNLNVTANTGEPASNDGISVNASTNVFITKCTIYDCTDGNLDIAKGSDNVTVSWCKFYYTRNNGHNFSNLIGSSDTDTGGYRHTWHHNWWSTGCKQRMLADRFGPCHMYNNYWNCAGNDYCTTARNVTQMLSENNYYDGVKNPLDKQNSGKLKTSGNVFNNCTGTMVTSNDSVFTPTYGYTLDTAANAKTRVLAGAGNR</sequence>
<dbReference type="InterPro" id="IPR011050">
    <property type="entry name" value="Pectin_lyase_fold/virulence"/>
</dbReference>
<dbReference type="KEGG" id="vbh:CMV30_08205"/>
<keyword evidence="6" id="KW-1185">Reference proteome</keyword>
<dbReference type="PANTHER" id="PTHR31683">
    <property type="entry name" value="PECTATE LYASE 18-RELATED"/>
    <property type="match status" value="1"/>
</dbReference>
<evidence type="ECO:0000256" key="2">
    <source>
        <dbReference type="RuleBase" id="RU361173"/>
    </source>
</evidence>
<accession>A0A290QCH0</accession>
<comment type="similarity">
    <text evidence="2">Belongs to the polysaccharide lyase 1 family.</text>
</comment>
<dbReference type="InterPro" id="IPR012334">
    <property type="entry name" value="Pectin_lyas_fold"/>
</dbReference>
<dbReference type="GO" id="GO:0000272">
    <property type="term" value="P:polysaccharide catabolic process"/>
    <property type="evidence" value="ECO:0007669"/>
    <property type="project" value="UniProtKB-KW"/>
</dbReference>
<organism evidence="5 6">
    <name type="scientific">Nibricoccus aquaticus</name>
    <dbReference type="NCBI Taxonomy" id="2576891"/>
    <lineage>
        <taxon>Bacteria</taxon>
        <taxon>Pseudomonadati</taxon>
        <taxon>Verrucomicrobiota</taxon>
        <taxon>Opitutia</taxon>
        <taxon>Opitutales</taxon>
        <taxon>Opitutaceae</taxon>
        <taxon>Nibricoccus</taxon>
    </lineage>
</organism>
<dbReference type="PANTHER" id="PTHR31683:SF18">
    <property type="entry name" value="PECTATE LYASE 21-RELATED"/>
    <property type="match status" value="1"/>
</dbReference>
<evidence type="ECO:0000259" key="4">
    <source>
        <dbReference type="SMART" id="SM00656"/>
    </source>
</evidence>
<protein>
    <recommendedName>
        <fullName evidence="4">Pectate lyase domain-containing protein</fullName>
    </recommendedName>
</protein>
<keyword evidence="2" id="KW-0624">Polysaccharide degradation</keyword>
<dbReference type="Gene3D" id="2.160.20.10">
    <property type="entry name" value="Single-stranded right-handed beta-helix, Pectin lyase-like"/>
    <property type="match status" value="1"/>
</dbReference>
<gene>
    <name evidence="5" type="ORF">CMV30_08205</name>
</gene>
<evidence type="ECO:0000313" key="6">
    <source>
        <dbReference type="Proteomes" id="UP000217265"/>
    </source>
</evidence>
<keyword evidence="2" id="KW-0119">Carbohydrate metabolism</keyword>
<name>A0A290QCH0_9BACT</name>
<dbReference type="OrthoDB" id="9804661at2"/>
<evidence type="ECO:0000313" key="5">
    <source>
        <dbReference type="EMBL" id="ATC63936.1"/>
    </source>
</evidence>